<evidence type="ECO:0000256" key="9">
    <source>
        <dbReference type="ARBA" id="ARBA00023180"/>
    </source>
</evidence>
<gene>
    <name evidence="11" type="primary">TDEL0B00160</name>
    <name evidence="11" type="ORF">TDEL_0B00160</name>
</gene>
<dbReference type="RefSeq" id="XP_003679356.1">
    <property type="nucleotide sequence ID" value="XM_003679308.1"/>
</dbReference>
<dbReference type="SUPFAM" id="SSF53448">
    <property type="entry name" value="Nucleotide-diphospho-sugar transferases"/>
    <property type="match status" value="1"/>
</dbReference>
<keyword evidence="7 10" id="KW-1133">Transmembrane helix</keyword>
<evidence type="ECO:0000313" key="11">
    <source>
        <dbReference type="EMBL" id="CCE90145.1"/>
    </source>
</evidence>
<comment type="subcellular location">
    <subcellularLocation>
        <location evidence="1">Membrane</location>
        <topology evidence="1">Single-pass type II membrane protein</topology>
    </subcellularLocation>
</comment>
<dbReference type="Pfam" id="PF11051">
    <property type="entry name" value="Mannosyl_trans3"/>
    <property type="match status" value="1"/>
</dbReference>
<comment type="similarity">
    <text evidence="2">Belongs to the MNN1/MNT family.</text>
</comment>
<sequence length="562" mass="63250">MALPYSPRRRKQAIASAVLILGLFCLLGHYLLVQQTPLISAHGSLCVETLANLEQQAVSWPGIATHAGPIGSDVIDSVKLLDDFERCVLRNGNLKGQQINAIEAKLFPYLNLETLETNEKNFWPPRIRWNGDLLRGSVPRFASTGDYKYLGAAKSKYNKNLSFWGNWLDLLSKSSSKGIVISVGAGQISDATKLIKVLRYQMNALPIEIIHRGDLSEDQQQLLIQAARSAHSASYPAQELWFVNVSNVLNPRHAEQFATYSNKWLAIIFSSFESPILVDADTIPFISLEKYYDFQQYKEMGLLFFKDRAITSDLLNKEQLNTLKQIALSTIKLGSAAADLNNAIELGIKDNIAAETVMSMLVEGQKHHMESGLVLLDKSLHLVNLLTSVSLQFSSISSYFHGDKEWFWIAYLLRNRPFTFHPKQASNVGKLGRVQSEDGKEFYQICSVQVSHTELDGSLLWINGGLKTCKKNSWTSDYASNKRISSMFNNEEEVRNYYQSPVSLEGAIIPSVDKAPWIYTGECAMFSYCTLYKEGEYGELSKFSEPQREAYEEVVKIWNSDS</sequence>
<dbReference type="GO" id="GO:0016020">
    <property type="term" value="C:membrane"/>
    <property type="evidence" value="ECO:0007669"/>
    <property type="project" value="UniProtKB-SubCell"/>
</dbReference>
<reference evidence="11 12" key="1">
    <citation type="journal article" date="2011" name="Proc. Natl. Acad. Sci. U.S.A.">
        <title>Evolutionary erosion of yeast sex chromosomes by mating-type switching accidents.</title>
        <authorList>
            <person name="Gordon J.L."/>
            <person name="Armisen D."/>
            <person name="Proux-Wera E."/>
            <person name="Oheigeartaigh S.S."/>
            <person name="Byrne K.P."/>
            <person name="Wolfe K.H."/>
        </authorList>
    </citation>
    <scope>NUCLEOTIDE SEQUENCE [LARGE SCALE GENOMIC DNA]</scope>
    <source>
        <strain evidence="12">ATCC 10662 / CBS 1146 / NBRC 0425 / NCYC 2629 / NRRL Y-866</strain>
    </source>
</reference>
<evidence type="ECO:0000313" key="12">
    <source>
        <dbReference type="Proteomes" id="UP000005627"/>
    </source>
</evidence>
<dbReference type="eggNOG" id="ENOG502RZ48">
    <property type="taxonomic scope" value="Eukaryota"/>
</dbReference>
<dbReference type="InParanoid" id="G8ZNF1"/>
<keyword evidence="4" id="KW-0808">Transferase</keyword>
<evidence type="ECO:0000256" key="3">
    <source>
        <dbReference type="ARBA" id="ARBA00022676"/>
    </source>
</evidence>
<evidence type="ECO:0000256" key="6">
    <source>
        <dbReference type="ARBA" id="ARBA00022968"/>
    </source>
</evidence>
<dbReference type="InterPro" id="IPR022751">
    <property type="entry name" value="Alpha_mannosyltransferase"/>
</dbReference>
<dbReference type="AlphaFoldDB" id="G8ZNF1"/>
<dbReference type="GO" id="GO:0000033">
    <property type="term" value="F:alpha-1,3-mannosyltransferase activity"/>
    <property type="evidence" value="ECO:0007669"/>
    <property type="project" value="TreeGrafter"/>
</dbReference>
<dbReference type="GO" id="GO:0006493">
    <property type="term" value="P:protein O-linked glycosylation"/>
    <property type="evidence" value="ECO:0007669"/>
    <property type="project" value="TreeGrafter"/>
</dbReference>
<keyword evidence="3" id="KW-0328">Glycosyltransferase</keyword>
<organism evidence="11 12">
    <name type="scientific">Torulaspora delbrueckii</name>
    <name type="common">Yeast</name>
    <name type="synonym">Candida colliculosa</name>
    <dbReference type="NCBI Taxonomy" id="4950"/>
    <lineage>
        <taxon>Eukaryota</taxon>
        <taxon>Fungi</taxon>
        <taxon>Dikarya</taxon>
        <taxon>Ascomycota</taxon>
        <taxon>Saccharomycotina</taxon>
        <taxon>Saccharomycetes</taxon>
        <taxon>Saccharomycetales</taxon>
        <taxon>Saccharomycetaceae</taxon>
        <taxon>Torulaspora</taxon>
    </lineage>
</organism>
<dbReference type="HOGENOM" id="CLU_015387_0_1_1"/>
<evidence type="ECO:0000256" key="1">
    <source>
        <dbReference type="ARBA" id="ARBA00004606"/>
    </source>
</evidence>
<dbReference type="STRING" id="1076872.G8ZNF1"/>
<dbReference type="KEGG" id="tdl:TDEL_0B00160"/>
<feature type="transmembrane region" description="Helical" evidence="10">
    <location>
        <begin position="12"/>
        <end position="32"/>
    </location>
</feature>
<keyword evidence="9" id="KW-0325">Glycoprotein</keyword>
<name>G8ZNF1_TORDE</name>
<accession>G8ZNF1</accession>
<protein>
    <submittedName>
        <fullName evidence="11">Uncharacterized protein</fullName>
    </submittedName>
</protein>
<keyword evidence="12" id="KW-1185">Reference proteome</keyword>
<dbReference type="OrthoDB" id="430354at2759"/>
<evidence type="ECO:0000256" key="10">
    <source>
        <dbReference type="SAM" id="Phobius"/>
    </source>
</evidence>
<dbReference type="Proteomes" id="UP000005627">
    <property type="component" value="Chromosome 2"/>
</dbReference>
<keyword evidence="6" id="KW-0735">Signal-anchor</keyword>
<dbReference type="EMBL" id="HE616743">
    <property type="protein sequence ID" value="CCE90145.1"/>
    <property type="molecule type" value="Genomic_DNA"/>
</dbReference>
<proteinExistence type="inferred from homology"/>
<dbReference type="PANTHER" id="PTHR31392">
    <property type="entry name" value="ALPHA-1,3-MANNOSYLTRANSFERASE MNN1-RELATED"/>
    <property type="match status" value="1"/>
</dbReference>
<dbReference type="FunCoup" id="G8ZNF1">
    <property type="interactions" value="26"/>
</dbReference>
<dbReference type="GeneID" id="11503299"/>
<evidence type="ECO:0000256" key="7">
    <source>
        <dbReference type="ARBA" id="ARBA00022989"/>
    </source>
</evidence>
<evidence type="ECO:0000256" key="2">
    <source>
        <dbReference type="ARBA" id="ARBA00009105"/>
    </source>
</evidence>
<dbReference type="GO" id="GO:0005794">
    <property type="term" value="C:Golgi apparatus"/>
    <property type="evidence" value="ECO:0007669"/>
    <property type="project" value="TreeGrafter"/>
</dbReference>
<keyword evidence="8 10" id="KW-0472">Membrane</keyword>
<dbReference type="InterPro" id="IPR029044">
    <property type="entry name" value="Nucleotide-diphossugar_trans"/>
</dbReference>
<evidence type="ECO:0000256" key="4">
    <source>
        <dbReference type="ARBA" id="ARBA00022679"/>
    </source>
</evidence>
<evidence type="ECO:0000256" key="8">
    <source>
        <dbReference type="ARBA" id="ARBA00023136"/>
    </source>
</evidence>
<dbReference type="PANTHER" id="PTHR31392:SF1">
    <property type="entry name" value="ALPHA-1,3-MANNOSYLTRANSFERASE MNN1-RELATED"/>
    <property type="match status" value="1"/>
</dbReference>
<keyword evidence="5 10" id="KW-0812">Transmembrane</keyword>
<evidence type="ECO:0000256" key="5">
    <source>
        <dbReference type="ARBA" id="ARBA00022692"/>
    </source>
</evidence>